<comment type="similarity">
    <text evidence="4">Belongs to the LptA family.</text>
</comment>
<feature type="signal peptide" evidence="4">
    <location>
        <begin position="1"/>
        <end position="21"/>
    </location>
</feature>
<dbReference type="NCBIfam" id="TIGR03002">
    <property type="entry name" value="outer_YhbN_LptA"/>
    <property type="match status" value="1"/>
</dbReference>
<protein>
    <recommendedName>
        <fullName evidence="4">Lipopolysaccharide export system protein LptA</fullName>
    </recommendedName>
</protein>
<gene>
    <name evidence="4" type="primary">lptA</name>
    <name evidence="7" type="ORF">HR45_00190</name>
</gene>
<evidence type="ECO:0000256" key="3">
    <source>
        <dbReference type="ARBA" id="ARBA00022764"/>
    </source>
</evidence>
<evidence type="ECO:0000256" key="1">
    <source>
        <dbReference type="ARBA" id="ARBA00022448"/>
    </source>
</evidence>
<dbReference type="InterPro" id="IPR014340">
    <property type="entry name" value="LptA"/>
</dbReference>
<sequence length="176" mass="18887" precursor="true">MRANKILLAALLGATSLMATAANIDLLQEVKIKAATQFADLKNKRVVYGGPVVVTQGLLTLNADELSASSPEKDEDRILIAKGAPATFTQKQEDGSLTTARASEIQFNINQRVLTLIGNAKVEQGGSMSSADKIIYDLNKQQLQAIGSGQEQVTTVIRPDNLPKEPTTPKSEQEQP</sequence>
<dbReference type="GO" id="GO:0017089">
    <property type="term" value="F:glycolipid transfer activity"/>
    <property type="evidence" value="ECO:0007669"/>
    <property type="project" value="TreeGrafter"/>
</dbReference>
<accession>A0A094JI74</accession>
<dbReference type="RefSeq" id="WP_037438541.1">
    <property type="nucleotide sequence ID" value="NZ_JPEO01000001.1"/>
</dbReference>
<feature type="region of interest" description="Disordered" evidence="5">
    <location>
        <begin position="148"/>
        <end position="176"/>
    </location>
</feature>
<dbReference type="STRING" id="1515746.HR45_00190"/>
<dbReference type="GO" id="GO:0030288">
    <property type="term" value="C:outer membrane-bounded periplasmic space"/>
    <property type="evidence" value="ECO:0007669"/>
    <property type="project" value="TreeGrafter"/>
</dbReference>
<dbReference type="eggNOG" id="COG1934">
    <property type="taxonomic scope" value="Bacteria"/>
</dbReference>
<dbReference type="Gene3D" id="2.60.450.10">
    <property type="entry name" value="Lipopolysaccharide (LPS) transport protein A like domain"/>
    <property type="match status" value="1"/>
</dbReference>
<feature type="chain" id="PRO_5008983113" description="Lipopolysaccharide export system protein LptA" evidence="4">
    <location>
        <begin position="22"/>
        <end position="176"/>
    </location>
</feature>
<dbReference type="InterPro" id="IPR005653">
    <property type="entry name" value="OstA-like_N"/>
</dbReference>
<organism evidence="7 8">
    <name type="scientific">Shewanella mangrovi</name>
    <dbReference type="NCBI Taxonomy" id="1515746"/>
    <lineage>
        <taxon>Bacteria</taxon>
        <taxon>Pseudomonadati</taxon>
        <taxon>Pseudomonadota</taxon>
        <taxon>Gammaproteobacteria</taxon>
        <taxon>Alteromonadales</taxon>
        <taxon>Shewanellaceae</taxon>
        <taxon>Shewanella</taxon>
    </lineage>
</organism>
<comment type="subcellular location">
    <subcellularLocation>
        <location evidence="4">Periplasm</location>
    </subcellularLocation>
</comment>
<evidence type="ECO:0000256" key="2">
    <source>
        <dbReference type="ARBA" id="ARBA00022729"/>
    </source>
</evidence>
<reference evidence="7 8" key="1">
    <citation type="submission" date="2014-06" db="EMBL/GenBank/DDBJ databases">
        <title>Shewanella sp. YQH10.</title>
        <authorList>
            <person name="Liu Y."/>
            <person name="Zeng R."/>
        </authorList>
    </citation>
    <scope>NUCLEOTIDE SEQUENCE [LARGE SCALE GENOMIC DNA]</scope>
    <source>
        <strain evidence="7 8">YQH10</strain>
    </source>
</reference>
<name>A0A094JI74_9GAMM</name>
<keyword evidence="1 4" id="KW-0813">Transport</keyword>
<comment type="caution">
    <text evidence="7">The sequence shown here is derived from an EMBL/GenBank/DDBJ whole genome shotgun (WGS) entry which is preliminary data.</text>
</comment>
<dbReference type="GO" id="GO:0015920">
    <property type="term" value="P:lipopolysaccharide transport"/>
    <property type="evidence" value="ECO:0007669"/>
    <property type="project" value="UniProtKB-UniRule"/>
</dbReference>
<comment type="function">
    <text evidence="4">Involved in the assembly of lipopolysaccharide (LPS). Required for the translocation of LPS from the inner membrane to the outer membrane. May form a bridge between the inner membrane and the outer membrane, via interactions with LptC and LptD, thereby facilitating LPS transfer across the periplasm.</text>
</comment>
<dbReference type="Pfam" id="PF03968">
    <property type="entry name" value="LptD_N"/>
    <property type="match status" value="1"/>
</dbReference>
<proteinExistence type="inferred from homology"/>
<dbReference type="OrthoDB" id="9795964at2"/>
<evidence type="ECO:0000313" key="8">
    <source>
        <dbReference type="Proteomes" id="UP000029264"/>
    </source>
</evidence>
<dbReference type="HAMAP" id="MF_01914">
    <property type="entry name" value="LPS_assembly_LptA"/>
    <property type="match status" value="1"/>
</dbReference>
<keyword evidence="3 4" id="KW-0574">Periplasm</keyword>
<dbReference type="GO" id="GO:0001530">
    <property type="term" value="F:lipopolysaccharide binding"/>
    <property type="evidence" value="ECO:0007669"/>
    <property type="project" value="InterPro"/>
</dbReference>
<dbReference type="PANTHER" id="PTHR36504:SF1">
    <property type="entry name" value="LIPOPOLYSACCHARIDE EXPORT SYSTEM PROTEIN LPTA"/>
    <property type="match status" value="1"/>
</dbReference>
<dbReference type="AlphaFoldDB" id="A0A094JI74"/>
<evidence type="ECO:0000259" key="6">
    <source>
        <dbReference type="Pfam" id="PF03968"/>
    </source>
</evidence>
<keyword evidence="2 4" id="KW-0732">Signal</keyword>
<dbReference type="InterPro" id="IPR052037">
    <property type="entry name" value="LPS_export_LptA"/>
</dbReference>
<comment type="subunit">
    <text evidence="4">Component of the lipopolysaccharide transport and assembly complex.</text>
</comment>
<dbReference type="Proteomes" id="UP000029264">
    <property type="component" value="Unassembled WGS sequence"/>
</dbReference>
<keyword evidence="8" id="KW-1185">Reference proteome</keyword>
<dbReference type="EMBL" id="JPEO01000001">
    <property type="protein sequence ID" value="KFZ38862.1"/>
    <property type="molecule type" value="Genomic_DNA"/>
</dbReference>
<dbReference type="GO" id="GO:0043165">
    <property type="term" value="P:Gram-negative-bacterium-type cell outer membrane assembly"/>
    <property type="evidence" value="ECO:0007669"/>
    <property type="project" value="UniProtKB-UniRule"/>
</dbReference>
<evidence type="ECO:0000256" key="4">
    <source>
        <dbReference type="HAMAP-Rule" id="MF_01914"/>
    </source>
</evidence>
<dbReference type="PANTHER" id="PTHR36504">
    <property type="entry name" value="LIPOPOLYSACCHARIDE EXPORT SYSTEM PROTEIN LPTA"/>
    <property type="match status" value="1"/>
</dbReference>
<evidence type="ECO:0000256" key="5">
    <source>
        <dbReference type="SAM" id="MobiDB-lite"/>
    </source>
</evidence>
<feature type="domain" description="Organic solvent tolerance-like N-terminal" evidence="6">
    <location>
        <begin position="31"/>
        <end position="141"/>
    </location>
</feature>
<evidence type="ECO:0000313" key="7">
    <source>
        <dbReference type="EMBL" id="KFZ38862.1"/>
    </source>
</evidence>
<dbReference type="GO" id="GO:0009279">
    <property type="term" value="C:cell outer membrane"/>
    <property type="evidence" value="ECO:0007669"/>
    <property type="project" value="TreeGrafter"/>
</dbReference>